<evidence type="ECO:0000313" key="2">
    <source>
        <dbReference type="EMBL" id="APH54693.1"/>
    </source>
</evidence>
<gene>
    <name evidence="2" type="ORF">GbCGDNIH9_1396</name>
</gene>
<evidence type="ECO:0000313" key="3">
    <source>
        <dbReference type="Proteomes" id="UP000182373"/>
    </source>
</evidence>
<dbReference type="PROSITE" id="PS50206">
    <property type="entry name" value="RHODANESE_3"/>
    <property type="match status" value="1"/>
</dbReference>
<feature type="domain" description="Rhodanese" evidence="1">
    <location>
        <begin position="21"/>
        <end position="127"/>
    </location>
</feature>
<name>A0AAC9P8M7_9PROT</name>
<dbReference type="InterPro" id="IPR044240">
    <property type="entry name" value="STR4-like"/>
</dbReference>
<proteinExistence type="predicted"/>
<dbReference type="PANTHER" id="PTHR47377">
    <property type="entry name" value="RHODANESE-LIKE DOMAIN-CONTAINING PROTEIN 4, CHLOROPLASTIC"/>
    <property type="match status" value="1"/>
</dbReference>
<accession>A0AAC9P8M7</accession>
<reference evidence="3" key="1">
    <citation type="submission" date="2016-11" db="EMBL/GenBank/DDBJ databases">
        <title>Comparative genomic and phenotypic analysis of Granulibacter bethesdensis clinical isolates from patients with chronic granulomatous disease.</title>
        <authorList>
            <person name="Zarember K.A."/>
            <person name="Porcella S.F."/>
            <person name="Chu J."/>
            <person name="Ding L."/>
            <person name="Dahlstrom E."/>
            <person name="Barbian K."/>
            <person name="Martens C."/>
            <person name="Sykora L."/>
            <person name="Kramer S."/>
            <person name="Pettinato A.M."/>
            <person name="Hong H."/>
            <person name="Wald G."/>
            <person name="Berg L.J."/>
            <person name="Rogge L.S."/>
            <person name="Greenberg D.E."/>
            <person name="Falcone E.L."/>
            <person name="Neves J.F."/>
            <person name="Simoes M.J."/>
            <person name="Casal M."/>
            <person name="Rodriguez-Lopez F.C."/>
            <person name="Zelazny A."/>
            <person name="Gallin J.I."/>
            <person name="Holland S.M."/>
        </authorList>
    </citation>
    <scope>NUCLEOTIDE SEQUENCE [LARGE SCALE GENOMIC DNA]</scope>
    <source>
        <strain evidence="3">NIH9.1</strain>
    </source>
</reference>
<dbReference type="Gene3D" id="3.40.250.10">
    <property type="entry name" value="Rhodanese-like domain"/>
    <property type="match status" value="1"/>
</dbReference>
<dbReference type="Pfam" id="PF00581">
    <property type="entry name" value="Rhodanese"/>
    <property type="match status" value="1"/>
</dbReference>
<dbReference type="EMBL" id="CP018191">
    <property type="protein sequence ID" value="APH54693.1"/>
    <property type="molecule type" value="Genomic_DNA"/>
</dbReference>
<dbReference type="PANTHER" id="PTHR47377:SF1">
    <property type="entry name" value="RHODANESE-LIKE DOMAIN-CONTAINING PROTEIN 4, CHLOROPLASTIC"/>
    <property type="match status" value="1"/>
</dbReference>
<dbReference type="Proteomes" id="UP000182373">
    <property type="component" value="Chromosome"/>
</dbReference>
<organism evidence="2 3">
    <name type="scientific">Granulibacter bethesdensis</name>
    <dbReference type="NCBI Taxonomy" id="364410"/>
    <lineage>
        <taxon>Bacteria</taxon>
        <taxon>Pseudomonadati</taxon>
        <taxon>Pseudomonadota</taxon>
        <taxon>Alphaproteobacteria</taxon>
        <taxon>Acetobacterales</taxon>
        <taxon>Acetobacteraceae</taxon>
        <taxon>Granulibacter</taxon>
    </lineage>
</organism>
<dbReference type="InterPro" id="IPR001763">
    <property type="entry name" value="Rhodanese-like_dom"/>
</dbReference>
<protein>
    <submittedName>
        <fullName evidence="2">Sulfide dehydrogenase</fullName>
    </submittedName>
</protein>
<evidence type="ECO:0000259" key="1">
    <source>
        <dbReference type="PROSITE" id="PS50206"/>
    </source>
</evidence>
<dbReference type="SUPFAM" id="SSF52821">
    <property type="entry name" value="Rhodanese/Cell cycle control phosphatase"/>
    <property type="match status" value="1"/>
</dbReference>
<sequence length="141" mass="15759">MEEIVMVDNVPVVDAWSALKTDPEARLVDVRTDVEWVFVGIPDLSSVQQKPVLISWQVHPQMQVNPRFVDELRQAGLMPKHHIYFLCRSGARSMAAAIAAREAGYEHVYNIAEGFEGPVDANGHRGVAAGWKAEGLPWQQR</sequence>
<dbReference type="SMART" id="SM00450">
    <property type="entry name" value="RHOD"/>
    <property type="match status" value="1"/>
</dbReference>
<dbReference type="AlphaFoldDB" id="A0AAC9P8M7"/>
<dbReference type="InterPro" id="IPR036873">
    <property type="entry name" value="Rhodanese-like_dom_sf"/>
</dbReference>